<proteinExistence type="predicted"/>
<dbReference type="RefSeq" id="WP_171687041.1">
    <property type="nucleotide sequence ID" value="NZ_WHNZ01000079.1"/>
</dbReference>
<evidence type="ECO:0000313" key="2">
    <source>
        <dbReference type="Proteomes" id="UP000618579"/>
    </source>
</evidence>
<dbReference type="Proteomes" id="UP000618579">
    <property type="component" value="Unassembled WGS sequence"/>
</dbReference>
<name>A0ABX1ZW10_9BACL</name>
<protein>
    <submittedName>
        <fullName evidence="1">Uncharacterized protein</fullName>
    </submittedName>
</protein>
<evidence type="ECO:0000313" key="1">
    <source>
        <dbReference type="EMBL" id="NOV04239.1"/>
    </source>
</evidence>
<dbReference type="EMBL" id="WHNZ01000079">
    <property type="protein sequence ID" value="NOV04239.1"/>
    <property type="molecule type" value="Genomic_DNA"/>
</dbReference>
<reference evidence="1 2" key="1">
    <citation type="submission" date="2019-10" db="EMBL/GenBank/DDBJ databases">
        <title>Description of Paenibacillus pedi sp. nov.</title>
        <authorList>
            <person name="Carlier A."/>
            <person name="Qi S."/>
        </authorList>
    </citation>
    <scope>NUCLEOTIDE SEQUENCE [LARGE SCALE GENOMIC DNA]</scope>
    <source>
        <strain evidence="1 2">LMG 31457</strain>
    </source>
</reference>
<gene>
    <name evidence="1" type="ORF">GC097_30115</name>
</gene>
<comment type="caution">
    <text evidence="1">The sequence shown here is derived from an EMBL/GenBank/DDBJ whole genome shotgun (WGS) entry which is preliminary data.</text>
</comment>
<accession>A0ABX1ZW10</accession>
<organism evidence="1 2">
    <name type="scientific">Paenibacillus planticolens</name>
    <dbReference type="NCBI Taxonomy" id="2654976"/>
    <lineage>
        <taxon>Bacteria</taxon>
        <taxon>Bacillati</taxon>
        <taxon>Bacillota</taxon>
        <taxon>Bacilli</taxon>
        <taxon>Bacillales</taxon>
        <taxon>Paenibacillaceae</taxon>
        <taxon>Paenibacillus</taxon>
    </lineage>
</organism>
<sequence>MRVKAVVRRRLKGKLLRKTKPLRGKKALLRKKRRPAKELLTHQGGFDKGFDNGYDRGYMDGFHKGFEQGFDHHYSAS</sequence>
<keyword evidence="2" id="KW-1185">Reference proteome</keyword>